<dbReference type="InterPro" id="IPR036249">
    <property type="entry name" value="Thioredoxin-like_sf"/>
</dbReference>
<dbReference type="EMBL" id="CP097332">
    <property type="protein sequence ID" value="UQX89137.1"/>
    <property type="molecule type" value="Genomic_DNA"/>
</dbReference>
<dbReference type="RefSeq" id="WP_249773033.1">
    <property type="nucleotide sequence ID" value="NZ_CP097332.1"/>
</dbReference>
<dbReference type="Proteomes" id="UP001056336">
    <property type="component" value="Chromosome"/>
</dbReference>
<dbReference type="PANTHER" id="PTHR13887:SF41">
    <property type="entry name" value="THIOREDOXIN SUPERFAMILY PROTEIN"/>
    <property type="match status" value="1"/>
</dbReference>
<dbReference type="PANTHER" id="PTHR13887">
    <property type="entry name" value="GLUTATHIONE S-TRANSFERASE KAPPA"/>
    <property type="match status" value="1"/>
</dbReference>
<dbReference type="InterPro" id="IPR001853">
    <property type="entry name" value="DSBA-like_thioredoxin_dom"/>
</dbReference>
<protein>
    <submittedName>
        <fullName evidence="2">DsbA family oxidoreductase</fullName>
    </submittedName>
</protein>
<dbReference type="CDD" id="cd03024">
    <property type="entry name" value="DsbA_FrnE"/>
    <property type="match status" value="1"/>
</dbReference>
<keyword evidence="3" id="KW-1185">Reference proteome</keyword>
<reference evidence="2" key="2">
    <citation type="submission" date="2022-05" db="EMBL/GenBank/DDBJ databases">
        <authorList>
            <person name="Kim J.-S."/>
            <person name="Lee K."/>
            <person name="Suh M."/>
            <person name="Eom M."/>
            <person name="Kim J.-S."/>
            <person name="Kim D.-S."/>
            <person name="Ko S.-H."/>
            <person name="Shin Y."/>
            <person name="Lee J.-S."/>
        </authorList>
    </citation>
    <scope>NUCLEOTIDE SEQUENCE</scope>
    <source>
        <strain evidence="2">N237</strain>
    </source>
</reference>
<dbReference type="Gene3D" id="3.40.30.10">
    <property type="entry name" value="Glutaredoxin"/>
    <property type="match status" value="1"/>
</dbReference>
<reference evidence="2" key="1">
    <citation type="journal article" date="2018" name="Int. J. Syst. Evol. Microbiol.">
        <title>Jatrophihabitans telluris sp. nov., isolated from sediment soil of lava forest wetlands and the emended description of the genus Jatrophihabitans.</title>
        <authorList>
            <person name="Lee K.C."/>
            <person name="Suh M.K."/>
            <person name="Eom M.K."/>
            <person name="Kim K.K."/>
            <person name="Kim J.S."/>
            <person name="Kim D.S."/>
            <person name="Ko S.H."/>
            <person name="Shin Y.K."/>
            <person name="Lee J.S."/>
        </authorList>
    </citation>
    <scope>NUCLEOTIDE SEQUENCE</scope>
    <source>
        <strain evidence="2">N237</strain>
    </source>
</reference>
<evidence type="ECO:0000259" key="1">
    <source>
        <dbReference type="Pfam" id="PF01323"/>
    </source>
</evidence>
<dbReference type="Pfam" id="PF01323">
    <property type="entry name" value="DSBA"/>
    <property type="match status" value="1"/>
</dbReference>
<evidence type="ECO:0000313" key="2">
    <source>
        <dbReference type="EMBL" id="UQX89137.1"/>
    </source>
</evidence>
<gene>
    <name evidence="2" type="ORF">M6D93_03825</name>
</gene>
<sequence length="216" mass="22928">MKLEIFSDVACPWCYIGKTKLEPALDAYAAAHPEEQVELRYRPFLLQPDMTGPSRPELEYLTEKFGPQAAAMTDSVSRAGAEVGLDLNFDTAIAASTRPAHQLIEAAWVSGGYPAQRRAADELFASHFARGEDIADPGVLGAVADRAGLPSHVLEQALSEPAVAAAVEDSLVEAAQLGIQAVPTFVVDRRIAVQGAQPTHTLLALLEKGAEQPAGS</sequence>
<accession>A0ABY4R0Y3</accession>
<name>A0ABY4R0Y3_9ACTN</name>
<dbReference type="SUPFAM" id="SSF52833">
    <property type="entry name" value="Thioredoxin-like"/>
    <property type="match status" value="1"/>
</dbReference>
<proteinExistence type="predicted"/>
<evidence type="ECO:0000313" key="3">
    <source>
        <dbReference type="Proteomes" id="UP001056336"/>
    </source>
</evidence>
<feature type="domain" description="DSBA-like thioredoxin" evidence="1">
    <location>
        <begin position="3"/>
        <end position="206"/>
    </location>
</feature>
<organism evidence="2 3">
    <name type="scientific">Jatrophihabitans telluris</name>
    <dbReference type="NCBI Taxonomy" id="2038343"/>
    <lineage>
        <taxon>Bacteria</taxon>
        <taxon>Bacillati</taxon>
        <taxon>Actinomycetota</taxon>
        <taxon>Actinomycetes</taxon>
        <taxon>Jatrophihabitantales</taxon>
        <taxon>Jatrophihabitantaceae</taxon>
        <taxon>Jatrophihabitans</taxon>
    </lineage>
</organism>